<dbReference type="PANTHER" id="PTHR22749">
    <property type="entry name" value="RIBOFLAVIN KINASE/FMN ADENYLYLTRANSFERASE"/>
    <property type="match status" value="1"/>
</dbReference>
<dbReference type="Proteomes" id="UP000019140">
    <property type="component" value="Unassembled WGS sequence"/>
</dbReference>
<dbReference type="InterPro" id="IPR015864">
    <property type="entry name" value="FAD_synthase"/>
</dbReference>
<dbReference type="PANTHER" id="PTHR22749:SF6">
    <property type="entry name" value="RIBOFLAVIN KINASE"/>
    <property type="match status" value="1"/>
</dbReference>
<dbReference type="HOGENOM" id="CLU_048437_0_2_7"/>
<keyword evidence="7 15" id="KW-0548">Nucleotidyltransferase</keyword>
<evidence type="ECO:0000256" key="4">
    <source>
        <dbReference type="ARBA" id="ARBA00022630"/>
    </source>
</evidence>
<comment type="similarity">
    <text evidence="15">Belongs to the ribF family.</text>
</comment>
<keyword evidence="8 15" id="KW-0547">Nucleotide-binding</keyword>
<evidence type="ECO:0000256" key="12">
    <source>
        <dbReference type="ARBA" id="ARBA00023268"/>
    </source>
</evidence>
<dbReference type="InterPro" id="IPR002606">
    <property type="entry name" value="Riboflavin_kinase_bac"/>
</dbReference>
<evidence type="ECO:0000256" key="3">
    <source>
        <dbReference type="ARBA" id="ARBA00005201"/>
    </source>
</evidence>
<evidence type="ECO:0000256" key="7">
    <source>
        <dbReference type="ARBA" id="ARBA00022695"/>
    </source>
</evidence>
<dbReference type="InterPro" id="IPR015865">
    <property type="entry name" value="Riboflavin_kinase_bac/euk"/>
</dbReference>
<name>W4MCU6_9BACT</name>
<dbReference type="InterPro" id="IPR023465">
    <property type="entry name" value="Riboflavin_kinase_dom_sf"/>
</dbReference>
<comment type="catalytic activity">
    <reaction evidence="13 15">
        <text>riboflavin + ATP = FMN + ADP + H(+)</text>
        <dbReference type="Rhea" id="RHEA:14357"/>
        <dbReference type="ChEBI" id="CHEBI:15378"/>
        <dbReference type="ChEBI" id="CHEBI:30616"/>
        <dbReference type="ChEBI" id="CHEBI:57986"/>
        <dbReference type="ChEBI" id="CHEBI:58210"/>
        <dbReference type="ChEBI" id="CHEBI:456216"/>
        <dbReference type="EC" id="2.7.1.26"/>
    </reaction>
</comment>
<comment type="pathway">
    <text evidence="2 15">Cofactor biosynthesis; FAD biosynthesis; FAD from FMN: step 1/1.</text>
</comment>
<sequence>MHILDHLDALSQAAYASPVLALGNFDGVHLGHQAIFHHVRSRVQAIQGTGMVFTFDPHPLRVLRPEHAPPLLTTFEQKMRLIAVEGIEVGLRIPFTHVFAQQQPHDFIQEVLCRTIGARELVVGYDYRFGHQRAGTVEHLQEAADKYGYRVTVVEAISVAGQTVSSSNIRKLVRRGEVEDASRLLGRYYAIEGPVIEGFRRGRTIGFPTANVQSINEIVPQTGVYAVRVAWRGAFVNGVANVGYNPTFGNEALSVEAHLFDFQADLYGETIRVEFVRKIRDERKFDSIDALVAQIKQDAEQARAIHAQLASSS</sequence>
<evidence type="ECO:0000313" key="18">
    <source>
        <dbReference type="Proteomes" id="UP000019140"/>
    </source>
</evidence>
<evidence type="ECO:0000259" key="16">
    <source>
        <dbReference type="SMART" id="SM00904"/>
    </source>
</evidence>
<evidence type="ECO:0000256" key="1">
    <source>
        <dbReference type="ARBA" id="ARBA00002121"/>
    </source>
</evidence>
<dbReference type="EMBL" id="AZHX01000318">
    <property type="protein sequence ID" value="ETX08020.1"/>
    <property type="molecule type" value="Genomic_DNA"/>
</dbReference>
<evidence type="ECO:0000256" key="14">
    <source>
        <dbReference type="ARBA" id="ARBA00049494"/>
    </source>
</evidence>
<dbReference type="CDD" id="cd02064">
    <property type="entry name" value="FAD_synthetase_N"/>
    <property type="match status" value="1"/>
</dbReference>
<reference evidence="17 18" key="1">
    <citation type="journal article" date="2014" name="Nature">
        <title>An environmental bacterial taxon with a large and distinct metabolic repertoire.</title>
        <authorList>
            <person name="Wilson M.C."/>
            <person name="Mori T."/>
            <person name="Ruckert C."/>
            <person name="Uria A.R."/>
            <person name="Helf M.J."/>
            <person name="Takada K."/>
            <person name="Gernert C."/>
            <person name="Steffens U.A."/>
            <person name="Heycke N."/>
            <person name="Schmitt S."/>
            <person name="Rinke C."/>
            <person name="Helfrich E.J."/>
            <person name="Brachmann A.O."/>
            <person name="Gurgui C."/>
            <person name="Wakimoto T."/>
            <person name="Kracht M."/>
            <person name="Crusemann M."/>
            <person name="Hentschel U."/>
            <person name="Abe I."/>
            <person name="Matsunaga S."/>
            <person name="Kalinowski J."/>
            <person name="Takeyama H."/>
            <person name="Piel J."/>
        </authorList>
    </citation>
    <scope>NUCLEOTIDE SEQUENCE [LARGE SCALE GENOMIC DNA]</scope>
    <source>
        <strain evidence="18">TSY2</strain>
    </source>
</reference>
<evidence type="ECO:0000256" key="15">
    <source>
        <dbReference type="PIRNR" id="PIRNR004491"/>
    </source>
</evidence>
<keyword evidence="5 15" id="KW-0288">FMN</keyword>
<dbReference type="PATRIC" id="fig|1429439.4.peg.1339"/>
<gene>
    <name evidence="17" type="ORF">ETSY2_07815</name>
</gene>
<dbReference type="NCBIfam" id="TIGR00083">
    <property type="entry name" value="ribF"/>
    <property type="match status" value="1"/>
</dbReference>
<dbReference type="AlphaFoldDB" id="W4MCU6"/>
<dbReference type="PIRSF" id="PIRSF004491">
    <property type="entry name" value="FAD_Synth"/>
    <property type="match status" value="1"/>
</dbReference>
<dbReference type="GO" id="GO:0003919">
    <property type="term" value="F:FMN adenylyltransferase activity"/>
    <property type="evidence" value="ECO:0007669"/>
    <property type="project" value="UniProtKB-UniRule"/>
</dbReference>
<proteinExistence type="inferred from homology"/>
<dbReference type="UniPathway" id="UPA00276">
    <property type="reaction ID" value="UER00406"/>
</dbReference>
<evidence type="ECO:0000256" key="10">
    <source>
        <dbReference type="ARBA" id="ARBA00022827"/>
    </source>
</evidence>
<keyword evidence="18" id="KW-1185">Reference proteome</keyword>
<dbReference type="GO" id="GO:0006747">
    <property type="term" value="P:FAD biosynthetic process"/>
    <property type="evidence" value="ECO:0007669"/>
    <property type="project" value="UniProtKB-UniRule"/>
</dbReference>
<dbReference type="SUPFAM" id="SSF82114">
    <property type="entry name" value="Riboflavin kinase-like"/>
    <property type="match status" value="1"/>
</dbReference>
<dbReference type="InterPro" id="IPR014729">
    <property type="entry name" value="Rossmann-like_a/b/a_fold"/>
</dbReference>
<dbReference type="NCBIfam" id="NF004160">
    <property type="entry name" value="PRK05627.1-3"/>
    <property type="match status" value="1"/>
</dbReference>
<comment type="catalytic activity">
    <reaction evidence="14 15">
        <text>FMN + ATP + H(+) = FAD + diphosphate</text>
        <dbReference type="Rhea" id="RHEA:17237"/>
        <dbReference type="ChEBI" id="CHEBI:15378"/>
        <dbReference type="ChEBI" id="CHEBI:30616"/>
        <dbReference type="ChEBI" id="CHEBI:33019"/>
        <dbReference type="ChEBI" id="CHEBI:57692"/>
        <dbReference type="ChEBI" id="CHEBI:58210"/>
        <dbReference type="EC" id="2.7.7.2"/>
    </reaction>
</comment>
<dbReference type="EC" id="2.7.7.2" evidence="15"/>
<evidence type="ECO:0000256" key="5">
    <source>
        <dbReference type="ARBA" id="ARBA00022643"/>
    </source>
</evidence>
<dbReference type="Pfam" id="PF01687">
    <property type="entry name" value="Flavokinase"/>
    <property type="match status" value="1"/>
</dbReference>
<keyword evidence="11 15" id="KW-0067">ATP-binding</keyword>
<protein>
    <recommendedName>
        <fullName evidence="15">Riboflavin biosynthesis protein</fullName>
    </recommendedName>
    <domain>
        <recommendedName>
            <fullName evidence="15">Riboflavin kinase</fullName>
            <ecNumber evidence="15">2.7.1.26</ecNumber>
        </recommendedName>
        <alternativeName>
            <fullName evidence="15">Flavokinase</fullName>
        </alternativeName>
    </domain>
    <domain>
        <recommendedName>
            <fullName evidence="15">FMN adenylyltransferase</fullName>
            <ecNumber evidence="15">2.7.7.2</ecNumber>
        </recommendedName>
        <alternativeName>
            <fullName evidence="15">FAD pyrophosphorylase</fullName>
        </alternativeName>
        <alternativeName>
            <fullName evidence="15">FAD synthase</fullName>
        </alternativeName>
    </domain>
</protein>
<evidence type="ECO:0000256" key="8">
    <source>
        <dbReference type="ARBA" id="ARBA00022741"/>
    </source>
</evidence>
<dbReference type="Gene3D" id="3.40.50.620">
    <property type="entry name" value="HUPs"/>
    <property type="match status" value="1"/>
</dbReference>
<evidence type="ECO:0000256" key="2">
    <source>
        <dbReference type="ARBA" id="ARBA00004726"/>
    </source>
</evidence>
<evidence type="ECO:0000256" key="11">
    <source>
        <dbReference type="ARBA" id="ARBA00022840"/>
    </source>
</evidence>
<dbReference type="NCBIfam" id="NF004162">
    <property type="entry name" value="PRK05627.1-5"/>
    <property type="match status" value="1"/>
</dbReference>
<dbReference type="GO" id="GO:0009398">
    <property type="term" value="P:FMN biosynthetic process"/>
    <property type="evidence" value="ECO:0007669"/>
    <property type="project" value="UniProtKB-UniRule"/>
</dbReference>
<dbReference type="Gene3D" id="2.40.30.30">
    <property type="entry name" value="Riboflavin kinase-like"/>
    <property type="match status" value="1"/>
</dbReference>
<dbReference type="FunFam" id="3.40.50.620:FF:000021">
    <property type="entry name" value="Riboflavin biosynthesis protein"/>
    <property type="match status" value="1"/>
</dbReference>
<dbReference type="EC" id="2.7.1.26" evidence="15"/>
<accession>W4MCU6</accession>
<dbReference type="Pfam" id="PF06574">
    <property type="entry name" value="FAD_syn"/>
    <property type="match status" value="1"/>
</dbReference>
<dbReference type="SUPFAM" id="SSF52374">
    <property type="entry name" value="Nucleotidylyl transferase"/>
    <property type="match status" value="1"/>
</dbReference>
<keyword evidence="12" id="KW-0511">Multifunctional enzyme</keyword>
<keyword evidence="4 15" id="KW-0285">Flavoprotein</keyword>
<dbReference type="GO" id="GO:0008531">
    <property type="term" value="F:riboflavin kinase activity"/>
    <property type="evidence" value="ECO:0007669"/>
    <property type="project" value="UniProtKB-UniRule"/>
</dbReference>
<dbReference type="FunFam" id="2.40.30.30:FF:000003">
    <property type="entry name" value="Riboflavin biosynthesis protein"/>
    <property type="match status" value="1"/>
</dbReference>
<dbReference type="GO" id="GO:0009231">
    <property type="term" value="P:riboflavin biosynthetic process"/>
    <property type="evidence" value="ECO:0007669"/>
    <property type="project" value="InterPro"/>
</dbReference>
<evidence type="ECO:0000256" key="6">
    <source>
        <dbReference type="ARBA" id="ARBA00022679"/>
    </source>
</evidence>
<keyword evidence="6 15" id="KW-0808">Transferase</keyword>
<dbReference type="SMART" id="SM00904">
    <property type="entry name" value="Flavokinase"/>
    <property type="match status" value="1"/>
</dbReference>
<dbReference type="UniPathway" id="UPA00277">
    <property type="reaction ID" value="UER00407"/>
</dbReference>
<feature type="domain" description="Riboflavin kinase" evidence="16">
    <location>
        <begin position="184"/>
        <end position="307"/>
    </location>
</feature>
<dbReference type="InterPro" id="IPR023468">
    <property type="entry name" value="Riboflavin_kinase"/>
</dbReference>
<comment type="pathway">
    <text evidence="3 15">Cofactor biosynthesis; FMN biosynthesis; FMN from riboflavin (ATP route): step 1/1.</text>
</comment>
<dbReference type="GO" id="GO:0005524">
    <property type="term" value="F:ATP binding"/>
    <property type="evidence" value="ECO:0007669"/>
    <property type="project" value="UniProtKB-UniRule"/>
</dbReference>
<keyword evidence="10 15" id="KW-0274">FAD</keyword>
<comment type="caution">
    <text evidence="17">The sequence shown here is derived from an EMBL/GenBank/DDBJ whole genome shotgun (WGS) entry which is preliminary data.</text>
</comment>
<evidence type="ECO:0000256" key="13">
    <source>
        <dbReference type="ARBA" id="ARBA00047880"/>
    </source>
</evidence>
<organism evidence="17 18">
    <name type="scientific">Candidatus Entotheonella gemina</name>
    <dbReference type="NCBI Taxonomy" id="1429439"/>
    <lineage>
        <taxon>Bacteria</taxon>
        <taxon>Pseudomonadati</taxon>
        <taxon>Nitrospinota/Tectimicrobiota group</taxon>
        <taxon>Candidatus Tectimicrobiota</taxon>
        <taxon>Candidatus Entotheonellia</taxon>
        <taxon>Candidatus Entotheonellales</taxon>
        <taxon>Candidatus Entotheonellaceae</taxon>
        <taxon>Candidatus Entotheonella</taxon>
    </lineage>
</organism>
<evidence type="ECO:0000256" key="9">
    <source>
        <dbReference type="ARBA" id="ARBA00022777"/>
    </source>
</evidence>
<comment type="function">
    <text evidence="1">Catalyzes the phosphorylation of riboflavin to FMN followed by the adenylation of FMN to FAD.</text>
</comment>
<evidence type="ECO:0000313" key="17">
    <source>
        <dbReference type="EMBL" id="ETX08020.1"/>
    </source>
</evidence>
<keyword evidence="9 15" id="KW-0418">Kinase</keyword>